<keyword evidence="9 12" id="KW-1133">Transmembrane helix</keyword>
<dbReference type="NCBIfam" id="TIGR01494">
    <property type="entry name" value="ATPase_P-type"/>
    <property type="match status" value="1"/>
</dbReference>
<dbReference type="Proteomes" id="UP001304300">
    <property type="component" value="Chromosome"/>
</dbReference>
<keyword evidence="10" id="KW-0406">Ion transport</keyword>
<accession>A0AAQ3QU90</accession>
<dbReference type="GO" id="GO:0043682">
    <property type="term" value="F:P-type divalent copper transporter activity"/>
    <property type="evidence" value="ECO:0007669"/>
    <property type="project" value="TreeGrafter"/>
</dbReference>
<keyword evidence="2" id="KW-0813">Transport</keyword>
<dbReference type="AlphaFoldDB" id="A0AAQ3QU90"/>
<reference evidence="14 15" key="1">
    <citation type="submission" date="2023-10" db="EMBL/GenBank/DDBJ databases">
        <title>Rubellicoccus peritrichatus gen. nov., sp. nov., isolated from an algae of coral reef tank.</title>
        <authorList>
            <person name="Luo J."/>
        </authorList>
    </citation>
    <scope>NUCLEOTIDE SEQUENCE [LARGE SCALE GENOMIC DNA]</scope>
    <source>
        <strain evidence="14 15">CR14</strain>
    </source>
</reference>
<keyword evidence="5 12" id="KW-0812">Transmembrane</keyword>
<dbReference type="GO" id="GO:0016887">
    <property type="term" value="F:ATP hydrolysis activity"/>
    <property type="evidence" value="ECO:0007669"/>
    <property type="project" value="InterPro"/>
</dbReference>
<evidence type="ECO:0000256" key="5">
    <source>
        <dbReference type="ARBA" id="ARBA00022692"/>
    </source>
</evidence>
<dbReference type="Gene3D" id="3.40.50.1000">
    <property type="entry name" value="HAD superfamily/HAD-like"/>
    <property type="match status" value="1"/>
</dbReference>
<dbReference type="InterPro" id="IPR036412">
    <property type="entry name" value="HAD-like_sf"/>
</dbReference>
<dbReference type="InterPro" id="IPR001757">
    <property type="entry name" value="P_typ_ATPase"/>
</dbReference>
<feature type="transmembrane region" description="Helical" evidence="12">
    <location>
        <begin position="235"/>
        <end position="257"/>
    </location>
</feature>
<dbReference type="PANTHER" id="PTHR43520:SF5">
    <property type="entry name" value="CATION-TRANSPORTING P-TYPE ATPASE-RELATED"/>
    <property type="match status" value="1"/>
</dbReference>
<feature type="transmembrane region" description="Helical" evidence="12">
    <location>
        <begin position="413"/>
        <end position="434"/>
    </location>
</feature>
<protein>
    <submittedName>
        <fullName evidence="14">HAD-IC family P-type ATPase</fullName>
    </submittedName>
</protein>
<evidence type="ECO:0000256" key="2">
    <source>
        <dbReference type="ARBA" id="ARBA00022448"/>
    </source>
</evidence>
<dbReference type="PANTHER" id="PTHR43520">
    <property type="entry name" value="ATP7, ISOFORM B"/>
    <property type="match status" value="1"/>
</dbReference>
<dbReference type="GO" id="GO:0005524">
    <property type="term" value="F:ATP binding"/>
    <property type="evidence" value="ECO:0007669"/>
    <property type="project" value="InterPro"/>
</dbReference>
<keyword evidence="11 12" id="KW-0472">Membrane</keyword>
<sequence>MATKTEDRIACEHCGTLFLPKGDDIFCCQGCAYVSQLLHDGGFDRFYELKGEKAVPPVGSRVFQDADTTWLVETVKHAEASSKTEIIKASFGVQGISCVGCVWLIEAIFNNHPGSVSIHIDPRCGGIRLTWLKNGFNAVTFSNELQKLGYRLQPKEEKNEAEGASKRLSHRIGLCGFFLLNTMLFTLPGYLGMAGDFFLAPLFQILGAFFATLSMIAGGSYFFARAWTALRHKVLHIDFPIALGLGAAYVGSLIGWLTGHTSLIYFDFVATFVFLMLLGRWLQEYAIEKNRSHLDRRNPGPRQVTLLGGSDDGREISAESICEAQSYSVSPGEINPVSARLLDHEASLSLEWINGEAEPVTSKKGKIVPAGAINVGLNSTALKAEESWNESLLAKLLQRPADNFSNQRLQKILGTYIAVVLTLATIGGAAWWLLADKPIVAIQVFVSVLIVSCPCALGVALPMADEFCNSALRRAGLFIKSNDIWERLRHVSTIVFDKTGTLTLEIPRLTNPKIIESLPVDSINALYKLVQRNLHPLARSLRETILSRIPSRCLQDEETRFPIHEQIGQGVYFTDEAGNQWTLGKPEWMAKEANTRPCDTKNPTTVLRQNGIHIAQFFFNEDVRDDAVDAIDAFKENNFDVTILSGDATEHVSRVASALNIDSAHTRSRCTPNDKAEWIHRNAPDAALMIGDGANDSLAFDTAICRGTPVIDRSILEASSDFFFFGRSLRCLPLLFNVAKARRRTVALIFALAVAYNIGAVSLCLAGAMHPLLAAILMPLSSIVTLLVAWLGLGK</sequence>
<dbReference type="GO" id="GO:0005886">
    <property type="term" value="C:plasma membrane"/>
    <property type="evidence" value="ECO:0007669"/>
    <property type="project" value="UniProtKB-SubCell"/>
</dbReference>
<keyword evidence="4" id="KW-0597">Phosphoprotein</keyword>
<comment type="subcellular location">
    <subcellularLocation>
        <location evidence="1">Cell membrane</location>
        <topology evidence="1">Multi-pass membrane protein</topology>
    </subcellularLocation>
</comment>
<evidence type="ECO:0000256" key="3">
    <source>
        <dbReference type="ARBA" id="ARBA00022475"/>
    </source>
</evidence>
<evidence type="ECO:0000256" key="1">
    <source>
        <dbReference type="ARBA" id="ARBA00004651"/>
    </source>
</evidence>
<evidence type="ECO:0000256" key="9">
    <source>
        <dbReference type="ARBA" id="ARBA00022989"/>
    </source>
</evidence>
<dbReference type="GO" id="GO:0055070">
    <property type="term" value="P:copper ion homeostasis"/>
    <property type="evidence" value="ECO:0007669"/>
    <property type="project" value="TreeGrafter"/>
</dbReference>
<dbReference type="PROSITE" id="PS00154">
    <property type="entry name" value="ATPASE_E1_E2"/>
    <property type="match status" value="1"/>
</dbReference>
<evidence type="ECO:0000259" key="13">
    <source>
        <dbReference type="Pfam" id="PF00122"/>
    </source>
</evidence>
<feature type="transmembrane region" description="Helical" evidence="12">
    <location>
        <begin position="263"/>
        <end position="282"/>
    </location>
</feature>
<evidence type="ECO:0000313" key="14">
    <source>
        <dbReference type="EMBL" id="WOO40218.1"/>
    </source>
</evidence>
<proteinExistence type="predicted"/>
<keyword evidence="6" id="KW-0479">Metal-binding</keyword>
<dbReference type="InterPro" id="IPR018303">
    <property type="entry name" value="ATPase_P-typ_P_site"/>
</dbReference>
<evidence type="ECO:0000256" key="6">
    <source>
        <dbReference type="ARBA" id="ARBA00022723"/>
    </source>
</evidence>
<feature type="transmembrane region" description="Helical" evidence="12">
    <location>
        <begin position="774"/>
        <end position="793"/>
    </location>
</feature>
<evidence type="ECO:0000256" key="7">
    <source>
        <dbReference type="ARBA" id="ARBA00022842"/>
    </source>
</evidence>
<keyword evidence="3" id="KW-1003">Cell membrane</keyword>
<dbReference type="EMBL" id="CP136920">
    <property type="protein sequence ID" value="WOO40218.1"/>
    <property type="molecule type" value="Genomic_DNA"/>
</dbReference>
<evidence type="ECO:0000256" key="8">
    <source>
        <dbReference type="ARBA" id="ARBA00022967"/>
    </source>
</evidence>
<name>A0AAQ3QU90_9BACT</name>
<dbReference type="InterPro" id="IPR023214">
    <property type="entry name" value="HAD_sf"/>
</dbReference>
<dbReference type="SUPFAM" id="SSF55008">
    <property type="entry name" value="HMA, heavy metal-associated domain"/>
    <property type="match status" value="1"/>
</dbReference>
<dbReference type="Gene3D" id="3.30.70.100">
    <property type="match status" value="1"/>
</dbReference>
<dbReference type="KEGG" id="puo:RZN69_16480"/>
<feature type="transmembrane region" description="Helical" evidence="12">
    <location>
        <begin position="746"/>
        <end position="768"/>
    </location>
</feature>
<feature type="transmembrane region" description="Helical" evidence="12">
    <location>
        <begin position="197"/>
        <end position="223"/>
    </location>
</feature>
<evidence type="ECO:0000256" key="4">
    <source>
        <dbReference type="ARBA" id="ARBA00022553"/>
    </source>
</evidence>
<organism evidence="14 15">
    <name type="scientific">Rubellicoccus peritrichatus</name>
    <dbReference type="NCBI Taxonomy" id="3080537"/>
    <lineage>
        <taxon>Bacteria</taxon>
        <taxon>Pseudomonadati</taxon>
        <taxon>Verrucomicrobiota</taxon>
        <taxon>Opitutia</taxon>
        <taxon>Puniceicoccales</taxon>
        <taxon>Cerasicoccaceae</taxon>
        <taxon>Rubellicoccus</taxon>
    </lineage>
</organism>
<dbReference type="GO" id="GO:0005507">
    <property type="term" value="F:copper ion binding"/>
    <property type="evidence" value="ECO:0007669"/>
    <property type="project" value="TreeGrafter"/>
</dbReference>
<dbReference type="InterPro" id="IPR059000">
    <property type="entry name" value="ATPase_P-type_domA"/>
</dbReference>
<dbReference type="Pfam" id="PF00702">
    <property type="entry name" value="Hydrolase"/>
    <property type="match status" value="1"/>
</dbReference>
<keyword evidence="15" id="KW-1185">Reference proteome</keyword>
<dbReference type="Pfam" id="PF00122">
    <property type="entry name" value="E1-E2_ATPase"/>
    <property type="match status" value="1"/>
</dbReference>
<feature type="domain" description="P-type ATPase A" evidence="13">
    <location>
        <begin position="302"/>
        <end position="397"/>
    </location>
</feature>
<evidence type="ECO:0000256" key="12">
    <source>
        <dbReference type="SAM" id="Phobius"/>
    </source>
</evidence>
<keyword evidence="8" id="KW-1278">Translocase</keyword>
<dbReference type="Gene3D" id="3.40.1110.10">
    <property type="entry name" value="Calcium-transporting ATPase, cytoplasmic domain N"/>
    <property type="match status" value="1"/>
</dbReference>
<dbReference type="SUPFAM" id="SSF56784">
    <property type="entry name" value="HAD-like"/>
    <property type="match status" value="1"/>
</dbReference>
<keyword evidence="7" id="KW-0460">Magnesium</keyword>
<dbReference type="InterPro" id="IPR036163">
    <property type="entry name" value="HMA_dom_sf"/>
</dbReference>
<feature type="transmembrane region" description="Helical" evidence="12">
    <location>
        <begin position="172"/>
        <end position="191"/>
    </location>
</feature>
<feature type="transmembrane region" description="Helical" evidence="12">
    <location>
        <begin position="440"/>
        <end position="464"/>
    </location>
</feature>
<evidence type="ECO:0000256" key="11">
    <source>
        <dbReference type="ARBA" id="ARBA00023136"/>
    </source>
</evidence>
<dbReference type="RefSeq" id="WP_317832366.1">
    <property type="nucleotide sequence ID" value="NZ_CP136920.1"/>
</dbReference>
<evidence type="ECO:0000256" key="10">
    <source>
        <dbReference type="ARBA" id="ARBA00023065"/>
    </source>
</evidence>
<gene>
    <name evidence="14" type="ORF">RZN69_16480</name>
</gene>
<dbReference type="InterPro" id="IPR023299">
    <property type="entry name" value="ATPase_P-typ_cyto_dom_N"/>
</dbReference>
<evidence type="ECO:0000313" key="15">
    <source>
        <dbReference type="Proteomes" id="UP001304300"/>
    </source>
</evidence>